<gene>
    <name evidence="3" type="ORF">SCUCBS95973_000973</name>
</gene>
<dbReference type="EMBL" id="CAWUHB010000003">
    <property type="protein sequence ID" value="CAK7210974.1"/>
    <property type="molecule type" value="Genomic_DNA"/>
</dbReference>
<evidence type="ECO:0000256" key="2">
    <source>
        <dbReference type="SAM" id="Phobius"/>
    </source>
</evidence>
<dbReference type="PANTHER" id="PTHR37577:SF1">
    <property type="entry name" value="INTEGRAL MEMBRANE PROTEIN"/>
    <property type="match status" value="1"/>
</dbReference>
<dbReference type="Proteomes" id="UP001642405">
    <property type="component" value="Unassembled WGS sequence"/>
</dbReference>
<organism evidence="3 4">
    <name type="scientific">Sporothrix curviconia</name>
    <dbReference type="NCBI Taxonomy" id="1260050"/>
    <lineage>
        <taxon>Eukaryota</taxon>
        <taxon>Fungi</taxon>
        <taxon>Dikarya</taxon>
        <taxon>Ascomycota</taxon>
        <taxon>Pezizomycotina</taxon>
        <taxon>Sordariomycetes</taxon>
        <taxon>Sordariomycetidae</taxon>
        <taxon>Ophiostomatales</taxon>
        <taxon>Ophiostomataceae</taxon>
        <taxon>Sporothrix</taxon>
    </lineage>
</organism>
<feature type="region of interest" description="Disordered" evidence="1">
    <location>
        <begin position="457"/>
        <end position="515"/>
    </location>
</feature>
<feature type="compositionally biased region" description="Basic and acidic residues" evidence="1">
    <location>
        <begin position="411"/>
        <end position="431"/>
    </location>
</feature>
<feature type="transmembrane region" description="Helical" evidence="2">
    <location>
        <begin position="262"/>
        <end position="280"/>
    </location>
</feature>
<accession>A0ABP0AV19</accession>
<protein>
    <submittedName>
        <fullName evidence="3">Uncharacterized protein</fullName>
    </submittedName>
</protein>
<evidence type="ECO:0000256" key="1">
    <source>
        <dbReference type="SAM" id="MobiDB-lite"/>
    </source>
</evidence>
<feature type="region of interest" description="Disordered" evidence="1">
    <location>
        <begin position="407"/>
        <end position="432"/>
    </location>
</feature>
<dbReference type="PANTHER" id="PTHR37577">
    <property type="entry name" value="INTEGRAL MEMBRANE PROTEIN"/>
    <property type="match status" value="1"/>
</dbReference>
<keyword evidence="4" id="KW-1185">Reference proteome</keyword>
<sequence>MADASPAVAVCQFVGDPMPDIAGIGILVCFSGQAFLSLCLALWVFFFSRHGRLDLMHEEGSDEHQIEMKRLEMVQDILMIGNDIQVMTGVALMVSVFTTYNKMDIYHFRLIYDIVSFVGVSVAAAFVCFTFIQARREGYRVRRQRRATGLADYDEDTNRPKGKGGLIRPLLLNPVETVRSWAMSARKTLPLLIRLNKSNPVIEKFTQSGRHRATYVCAAFFVALTALLDEKLGQWNLDEPGNCYNTAYTSVPNAKHPQADRLYVWLTFGWLLSVLMFSVYDGAKHRHYILIAAFLQFPVHFYMMIALRTANQGLLGITAEEAAKKAASAVASVAPYAARFLLLARQDGNETSAVNTAAADDEEDNSENDWDFGQTTAVLLLIVAYIEAFSKGLEFYRFESKLKKKQAAKAQKHEQHLRNGQGHDEPGRDESGGLLAFHVTSATSDGSNTSKTAMARLNPWKHSMSSPPRNRSEGGKEPISIIHPGVPPSAATHSAAQVRRPDSNDAEAVGASHGD</sequence>
<evidence type="ECO:0000313" key="4">
    <source>
        <dbReference type="Proteomes" id="UP001642405"/>
    </source>
</evidence>
<keyword evidence="2" id="KW-0472">Membrane</keyword>
<feature type="transmembrane region" description="Helical" evidence="2">
    <location>
        <begin position="77"/>
        <end position="98"/>
    </location>
</feature>
<feature type="transmembrane region" description="Helical" evidence="2">
    <location>
        <begin position="287"/>
        <end position="305"/>
    </location>
</feature>
<comment type="caution">
    <text evidence="3">The sequence shown here is derived from an EMBL/GenBank/DDBJ whole genome shotgun (WGS) entry which is preliminary data.</text>
</comment>
<keyword evidence="2" id="KW-0812">Transmembrane</keyword>
<keyword evidence="2" id="KW-1133">Transmembrane helix</keyword>
<dbReference type="InterPro" id="IPR053018">
    <property type="entry name" value="Elsinochrome_Biosynth-Asso"/>
</dbReference>
<evidence type="ECO:0000313" key="3">
    <source>
        <dbReference type="EMBL" id="CAK7210974.1"/>
    </source>
</evidence>
<proteinExistence type="predicted"/>
<feature type="transmembrane region" description="Helical" evidence="2">
    <location>
        <begin position="212"/>
        <end position="228"/>
    </location>
</feature>
<feature type="transmembrane region" description="Helical" evidence="2">
    <location>
        <begin position="21"/>
        <end position="46"/>
    </location>
</feature>
<name>A0ABP0AV19_9PEZI</name>
<reference evidence="3 4" key="1">
    <citation type="submission" date="2024-01" db="EMBL/GenBank/DDBJ databases">
        <authorList>
            <person name="Allen C."/>
            <person name="Tagirdzhanova G."/>
        </authorList>
    </citation>
    <scope>NUCLEOTIDE SEQUENCE [LARGE SCALE GENOMIC DNA]</scope>
</reference>
<feature type="transmembrane region" description="Helical" evidence="2">
    <location>
        <begin position="110"/>
        <end position="132"/>
    </location>
</feature>